<dbReference type="InterPro" id="IPR011008">
    <property type="entry name" value="Dimeric_a/b-barrel"/>
</dbReference>
<dbReference type="Proteomes" id="UP000037931">
    <property type="component" value="Unassembled WGS sequence"/>
</dbReference>
<dbReference type="PANTHER" id="PTHR40257:SF1">
    <property type="entry name" value="DUF1330 DOMAIN-CONTAINING PROTEIN"/>
    <property type="match status" value="1"/>
</dbReference>
<dbReference type="STRING" id="50340.PF66_02112"/>
<organism evidence="1 2">
    <name type="scientific">Pseudomonas asplenii</name>
    <dbReference type="NCBI Taxonomy" id="53407"/>
    <lineage>
        <taxon>Bacteria</taxon>
        <taxon>Pseudomonadati</taxon>
        <taxon>Pseudomonadota</taxon>
        <taxon>Gammaproteobacteria</taxon>
        <taxon>Pseudomonadales</taxon>
        <taxon>Pseudomonadaceae</taxon>
        <taxon>Pseudomonas</taxon>
    </lineage>
</organism>
<reference evidence="1 2" key="1">
    <citation type="journal article" date="2015" name="PLoS ONE">
        <title>Rice-Infecting Pseudomonas Genomes Are Highly Accessorized and Harbor Multiple Putative Virulence Mechanisms to Cause Sheath Brown Rot.</title>
        <authorList>
            <person name="Quibod I.L."/>
            <person name="Grande G."/>
            <person name="Oreiro E.G."/>
            <person name="Borja F.N."/>
            <person name="Dossa G.S."/>
            <person name="Mauleon R."/>
            <person name="Cruz C.V."/>
            <person name="Oliva R."/>
        </authorList>
    </citation>
    <scope>NUCLEOTIDE SEQUENCE [LARGE SCALE GENOMIC DNA]</scope>
    <source>
        <strain evidence="1 2">IRRI 6609</strain>
    </source>
</reference>
<dbReference type="AlphaFoldDB" id="A0A0M9GHA4"/>
<name>A0A0M9GHA4_9PSED</name>
<proteinExistence type="predicted"/>
<accession>A0A0M9GHA4</accession>
<sequence>MSAPTARCHLEPTREAGRRFIQRGLVGEVTMLNLLRFREVADYGATPELAPAHPISGAEAFERYIRHTLPLLRQTGGELLYLGSAQAWLIGPENERWDRVMLVRQSSVEAFLGFASHAGYLEGLGHRTAALEDSRLLPMTAHPFTAVEGARP</sequence>
<comment type="caution">
    <text evidence="1">The sequence shown here is derived from an EMBL/GenBank/DDBJ whole genome shotgun (WGS) entry which is preliminary data.</text>
</comment>
<evidence type="ECO:0000313" key="1">
    <source>
        <dbReference type="EMBL" id="KPA91231.1"/>
    </source>
</evidence>
<protein>
    <recommendedName>
        <fullName evidence="3">DUF1330 domain-containing protein</fullName>
    </recommendedName>
</protein>
<dbReference type="EMBL" id="JSYZ01000007">
    <property type="protein sequence ID" value="KPA91231.1"/>
    <property type="molecule type" value="Genomic_DNA"/>
</dbReference>
<dbReference type="SUPFAM" id="SSF54909">
    <property type="entry name" value="Dimeric alpha+beta barrel"/>
    <property type="match status" value="1"/>
</dbReference>
<dbReference type="PANTHER" id="PTHR40257">
    <property type="match status" value="1"/>
</dbReference>
<evidence type="ECO:0008006" key="3">
    <source>
        <dbReference type="Google" id="ProtNLM"/>
    </source>
</evidence>
<evidence type="ECO:0000313" key="2">
    <source>
        <dbReference type="Proteomes" id="UP000037931"/>
    </source>
</evidence>
<keyword evidence="2" id="KW-1185">Reference proteome</keyword>
<gene>
    <name evidence="1" type="ORF">PF66_02112</name>
</gene>
<dbReference type="Gene3D" id="3.30.70.100">
    <property type="match status" value="1"/>
</dbReference>
<dbReference type="RefSeq" id="WP_054062605.1">
    <property type="nucleotide sequence ID" value="NZ_JSYZ01000007.1"/>
</dbReference>
<dbReference type="OrthoDB" id="8909581at2"/>
<dbReference type="PATRIC" id="fig|50340.43.peg.5479"/>